<sequence length="144" mass="15805">RPDLDGVLFDRPDMLAGHLLDVPELAGRWRTEAGDFFAAVPQGADVYVIKRVVHDWTDEECVRILTHCREAMAPGGRVLIVESVLPEPNVPHFARTLDVLMMSLLNGRERDRNDFEKICAAAGLRIAGVTPTPTPVAVIEAVPA</sequence>
<feature type="non-terminal residue" evidence="5">
    <location>
        <position position="1"/>
    </location>
</feature>
<dbReference type="GO" id="GO:0008168">
    <property type="term" value="F:methyltransferase activity"/>
    <property type="evidence" value="ECO:0007669"/>
    <property type="project" value="UniProtKB-KW"/>
</dbReference>
<dbReference type="GO" id="GO:0032259">
    <property type="term" value="P:methylation"/>
    <property type="evidence" value="ECO:0007669"/>
    <property type="project" value="UniProtKB-KW"/>
</dbReference>
<keyword evidence="6" id="KW-1185">Reference proteome</keyword>
<evidence type="ECO:0000313" key="6">
    <source>
        <dbReference type="Proteomes" id="UP001597083"/>
    </source>
</evidence>
<accession>A0ABW3CCA0</accession>
<dbReference type="PANTHER" id="PTHR43712:SF2">
    <property type="entry name" value="O-METHYLTRANSFERASE CICE"/>
    <property type="match status" value="1"/>
</dbReference>
<dbReference type="PANTHER" id="PTHR43712">
    <property type="entry name" value="PUTATIVE (AFU_ORTHOLOGUE AFUA_4G14580)-RELATED"/>
    <property type="match status" value="1"/>
</dbReference>
<dbReference type="InterPro" id="IPR016461">
    <property type="entry name" value="COMT-like"/>
</dbReference>
<protein>
    <submittedName>
        <fullName evidence="5">Methyltransferase</fullName>
    </submittedName>
</protein>
<dbReference type="EMBL" id="JBHTIR010000571">
    <property type="protein sequence ID" value="MFD0851547.1"/>
    <property type="molecule type" value="Genomic_DNA"/>
</dbReference>
<keyword evidence="1 5" id="KW-0489">Methyltransferase</keyword>
<name>A0ABW3CCA0_9ACTN</name>
<proteinExistence type="predicted"/>
<dbReference type="PROSITE" id="PS51683">
    <property type="entry name" value="SAM_OMT_II"/>
    <property type="match status" value="1"/>
</dbReference>
<comment type="caution">
    <text evidence="5">The sequence shown here is derived from an EMBL/GenBank/DDBJ whole genome shotgun (WGS) entry which is preliminary data.</text>
</comment>
<evidence type="ECO:0000256" key="3">
    <source>
        <dbReference type="ARBA" id="ARBA00022691"/>
    </source>
</evidence>
<keyword evidence="2" id="KW-0808">Transferase</keyword>
<dbReference type="Gene3D" id="3.40.50.150">
    <property type="entry name" value="Vaccinia Virus protein VP39"/>
    <property type="match status" value="1"/>
</dbReference>
<dbReference type="Pfam" id="PF00891">
    <property type="entry name" value="Methyltransf_2"/>
    <property type="match status" value="1"/>
</dbReference>
<organism evidence="5 6">
    <name type="scientific">Actinomadura adrarensis</name>
    <dbReference type="NCBI Taxonomy" id="1819600"/>
    <lineage>
        <taxon>Bacteria</taxon>
        <taxon>Bacillati</taxon>
        <taxon>Actinomycetota</taxon>
        <taxon>Actinomycetes</taxon>
        <taxon>Streptosporangiales</taxon>
        <taxon>Thermomonosporaceae</taxon>
        <taxon>Actinomadura</taxon>
    </lineage>
</organism>
<dbReference type="Proteomes" id="UP001597083">
    <property type="component" value="Unassembled WGS sequence"/>
</dbReference>
<evidence type="ECO:0000259" key="4">
    <source>
        <dbReference type="Pfam" id="PF00891"/>
    </source>
</evidence>
<evidence type="ECO:0000256" key="2">
    <source>
        <dbReference type="ARBA" id="ARBA00022679"/>
    </source>
</evidence>
<evidence type="ECO:0000313" key="5">
    <source>
        <dbReference type="EMBL" id="MFD0851547.1"/>
    </source>
</evidence>
<dbReference type="InterPro" id="IPR029063">
    <property type="entry name" value="SAM-dependent_MTases_sf"/>
</dbReference>
<evidence type="ECO:0000256" key="1">
    <source>
        <dbReference type="ARBA" id="ARBA00022603"/>
    </source>
</evidence>
<keyword evidence="3" id="KW-0949">S-adenosyl-L-methionine</keyword>
<gene>
    <name evidence="5" type="ORF">ACFQ07_04920</name>
</gene>
<reference evidence="6" key="1">
    <citation type="journal article" date="2019" name="Int. J. Syst. Evol. Microbiol.">
        <title>The Global Catalogue of Microorganisms (GCM) 10K type strain sequencing project: providing services to taxonomists for standard genome sequencing and annotation.</title>
        <authorList>
            <consortium name="The Broad Institute Genomics Platform"/>
            <consortium name="The Broad Institute Genome Sequencing Center for Infectious Disease"/>
            <person name="Wu L."/>
            <person name="Ma J."/>
        </authorList>
    </citation>
    <scope>NUCLEOTIDE SEQUENCE [LARGE SCALE GENOMIC DNA]</scope>
    <source>
        <strain evidence="6">JCM 31696</strain>
    </source>
</reference>
<dbReference type="InterPro" id="IPR001077">
    <property type="entry name" value="COMT_C"/>
</dbReference>
<feature type="domain" description="O-methyltransferase C-terminal" evidence="4">
    <location>
        <begin position="2"/>
        <end position="124"/>
    </location>
</feature>
<dbReference type="SUPFAM" id="SSF53335">
    <property type="entry name" value="S-adenosyl-L-methionine-dependent methyltransferases"/>
    <property type="match status" value="1"/>
</dbReference>